<comment type="caution">
    <text evidence="1">The sequence shown here is derived from an EMBL/GenBank/DDBJ whole genome shotgun (WGS) entry which is preliminary data.</text>
</comment>
<protein>
    <submittedName>
        <fullName evidence="1">Uncharacterized protein</fullName>
    </submittedName>
</protein>
<dbReference type="EMBL" id="AAYH02000043">
    <property type="protein sequence ID" value="EDO54213.1"/>
    <property type="molecule type" value="Genomic_DNA"/>
</dbReference>
<keyword evidence="2" id="KW-1185">Reference proteome</keyword>
<evidence type="ECO:0000313" key="1">
    <source>
        <dbReference type="EMBL" id="EDO54213.1"/>
    </source>
</evidence>
<sequence>MIKQRQLLAKQCKEWHERNRLVCMLHEIHLVVDGCTAGILTCLP</sequence>
<organism evidence="1 2">
    <name type="scientific">Bacteroides uniformis (strain ATCC 8492 / DSM 6597 / CCUG 4942 / CIP 103695 / JCM 5828 / KCTC 5204 / NCTC 13054 / VPI 0061)</name>
    <dbReference type="NCBI Taxonomy" id="411479"/>
    <lineage>
        <taxon>Bacteria</taxon>
        <taxon>Pseudomonadati</taxon>
        <taxon>Bacteroidota</taxon>
        <taxon>Bacteroidia</taxon>
        <taxon>Bacteroidales</taxon>
        <taxon>Bacteroidaceae</taxon>
        <taxon>Bacteroides</taxon>
    </lineage>
</organism>
<accession>A0ABC9NBR7</accession>
<proteinExistence type="predicted"/>
<reference evidence="1" key="1">
    <citation type="submission" date="2007-06" db="EMBL/GenBank/DDBJ databases">
        <authorList>
            <person name="Fulton L."/>
            <person name="Clifton S."/>
            <person name="Fulton B."/>
            <person name="Xu J."/>
            <person name="Minx P."/>
            <person name="Pepin K.H."/>
            <person name="Johnson M."/>
            <person name="Thiruvilangam P."/>
            <person name="Bhonagiri V."/>
            <person name="Nash W.E."/>
            <person name="Mardis E.R."/>
            <person name="Wilson R.K."/>
        </authorList>
    </citation>
    <scope>NUCLEOTIDE SEQUENCE [LARGE SCALE GENOMIC DNA]</scope>
    <source>
        <strain evidence="1">ATCC 8492</strain>
    </source>
</reference>
<name>A0ABC9NBR7_BACUC</name>
<dbReference type="Proteomes" id="UP000004110">
    <property type="component" value="Unassembled WGS sequence"/>
</dbReference>
<gene>
    <name evidence="1" type="ORF">BACUNI_02221</name>
</gene>
<reference evidence="1" key="2">
    <citation type="submission" date="2013-11" db="EMBL/GenBank/DDBJ databases">
        <title>Draft genome sequence of Bacteroides uniformis (ATCC 8492).</title>
        <authorList>
            <person name="Sudarsanam P."/>
            <person name="Ley R."/>
            <person name="Guruge J."/>
            <person name="Turnbaugh P.J."/>
            <person name="Mahowald M."/>
            <person name="Liep D."/>
            <person name="Gordon J."/>
        </authorList>
    </citation>
    <scope>NUCLEOTIDE SEQUENCE</scope>
    <source>
        <strain evidence="1">ATCC 8492</strain>
    </source>
</reference>
<dbReference type="AlphaFoldDB" id="A0ABC9NBR7"/>
<evidence type="ECO:0000313" key="2">
    <source>
        <dbReference type="Proteomes" id="UP000004110"/>
    </source>
</evidence>